<evidence type="ECO:0000313" key="2">
    <source>
        <dbReference type="EMBL" id="GIM70760.1"/>
    </source>
</evidence>
<keyword evidence="1" id="KW-0175">Coiled coil</keyword>
<dbReference type="EMBL" id="BOQL01000032">
    <property type="protein sequence ID" value="GIM70760.1"/>
    <property type="molecule type" value="Genomic_DNA"/>
</dbReference>
<accession>A0A919SFA9</accession>
<proteinExistence type="predicted"/>
<keyword evidence="3" id="KW-1185">Reference proteome</keyword>
<gene>
    <name evidence="2" type="ORF">Aau02nite_42550</name>
</gene>
<protein>
    <submittedName>
        <fullName evidence="2">Uncharacterized protein</fullName>
    </submittedName>
</protein>
<dbReference type="Proteomes" id="UP000681340">
    <property type="component" value="Unassembled WGS sequence"/>
</dbReference>
<evidence type="ECO:0000256" key="1">
    <source>
        <dbReference type="SAM" id="Coils"/>
    </source>
</evidence>
<evidence type="ECO:0000313" key="3">
    <source>
        <dbReference type="Proteomes" id="UP000681340"/>
    </source>
</evidence>
<feature type="coiled-coil region" evidence="1">
    <location>
        <begin position="77"/>
        <end position="111"/>
    </location>
</feature>
<comment type="caution">
    <text evidence="2">The sequence shown here is derived from an EMBL/GenBank/DDBJ whole genome shotgun (WGS) entry which is preliminary data.</text>
</comment>
<dbReference type="AlphaFoldDB" id="A0A919SFA9"/>
<organism evidence="2 3">
    <name type="scientific">Actinoplanes auranticolor</name>
    <dbReference type="NCBI Taxonomy" id="47988"/>
    <lineage>
        <taxon>Bacteria</taxon>
        <taxon>Bacillati</taxon>
        <taxon>Actinomycetota</taxon>
        <taxon>Actinomycetes</taxon>
        <taxon>Micromonosporales</taxon>
        <taxon>Micromonosporaceae</taxon>
        <taxon>Actinoplanes</taxon>
    </lineage>
</organism>
<sequence length="309" mass="33942">MTEDIETRLTALAGLVREAELLRARRAELDQRCTEQAAALTELRSQWAGEVRDVERLEGLSLSRVLMALRGAHAEELSREQAEADAARYRVAEAESRLAAVRAELATVDARLAEFADLPARFARAVDDKESHLRRTGGPQVTRLLTLAGERGRVEAELRELHEAGRAADVAMGALAELRRQLDRLSARQTSNNLLGGAVALRTPDWLDGVARSAAYADRCLVVLHTELADVGLARPLGHAPRPVVTPTGFAQVFFSDMLMRDQINQAIRNTDGSAALVTEIHRDVAARTEAARAYWSGLMRERQDLLTA</sequence>
<dbReference type="RefSeq" id="WP_212990249.1">
    <property type="nucleotide sequence ID" value="NZ_BAABEA010000005.1"/>
</dbReference>
<name>A0A919SFA9_9ACTN</name>
<reference evidence="2" key="1">
    <citation type="submission" date="2021-03" db="EMBL/GenBank/DDBJ databases">
        <title>Whole genome shotgun sequence of Actinoplanes auranticolor NBRC 12245.</title>
        <authorList>
            <person name="Komaki H."/>
            <person name="Tamura T."/>
        </authorList>
    </citation>
    <scope>NUCLEOTIDE SEQUENCE</scope>
    <source>
        <strain evidence="2">NBRC 12245</strain>
    </source>
</reference>